<name>A0A9W6F761_9CHLO</name>
<proteinExistence type="predicted"/>
<gene>
    <name evidence="2" type="primary">PLESTBF000686</name>
    <name evidence="2" type="ORF">PLESTB_001405600</name>
</gene>
<keyword evidence="3" id="KW-1185">Reference proteome</keyword>
<sequence length="607" mass="65192">MGDKFVIYEHEKTAQKALEQLVEQNLNAGMFKRLEFFSTKTGTKSYEMANNIQAIDATLGISLPIDLAHDVLSALEKLHMPTLVNTHQGMSIEMQPLNPKIRVGLGAGKKNTATAVQEPQPSSHTPAVDCSSLCLLTPNSYPVRDGVEVLQALAVDLVLGVVKDSIERGLNVTATKSALTTVLSSTVASLLDISVRSPRTLSQEMREQLVDMKVPEPLWPQAKIITYASPMIRNMAATAACLVFQGPLTAGSVKIWDLAASPMCELRVTAAYDQHAIILQGLSRDSTLKEIRAAAEAARQKCQDSLRAVVVKTLSKAAEQGIRPAIAAIQAIESENTPTHPYVMSTRGRVGPFLQLTGEALDEYILIGTESGTLAPLLNYPPDACDTSTLAQPEDMKYYLAKGTIAIAGSSRLSAGFLSLGLTYNGELDLDPVLQANGRSLYISLPPNSSVTACTTWFTACPTNVTTEPTLSHPRGLLAASLSAILGLPARSLMQSEFLSAKDAATFVRSLAFATKSVIKPADEHLRDLSPVAAPEVQFESDSLTTLLDRTGIDWSILSNEGDDVMRALLGDLDDIAAMDEEADAEGNHQDGRQREAGCKRGRHEAA</sequence>
<evidence type="ECO:0000313" key="2">
    <source>
        <dbReference type="EMBL" id="GLC58829.1"/>
    </source>
</evidence>
<reference evidence="2 3" key="1">
    <citation type="journal article" date="2023" name="Commun. Biol.">
        <title>Reorganization of the ancestral sex-determining regions during the evolution of trioecy in Pleodorina starrii.</title>
        <authorList>
            <person name="Takahashi K."/>
            <person name="Suzuki S."/>
            <person name="Kawai-Toyooka H."/>
            <person name="Yamamoto K."/>
            <person name="Hamaji T."/>
            <person name="Ootsuki R."/>
            <person name="Yamaguchi H."/>
            <person name="Kawachi M."/>
            <person name="Higashiyama T."/>
            <person name="Nozaki H."/>
        </authorList>
    </citation>
    <scope>NUCLEOTIDE SEQUENCE [LARGE SCALE GENOMIC DNA]</scope>
    <source>
        <strain evidence="2 3">NIES-4479</strain>
    </source>
</reference>
<dbReference type="Proteomes" id="UP001165080">
    <property type="component" value="Unassembled WGS sequence"/>
</dbReference>
<evidence type="ECO:0000313" key="3">
    <source>
        <dbReference type="Proteomes" id="UP001165080"/>
    </source>
</evidence>
<feature type="region of interest" description="Disordered" evidence="1">
    <location>
        <begin position="582"/>
        <end position="607"/>
    </location>
</feature>
<dbReference type="AlphaFoldDB" id="A0A9W6F761"/>
<comment type="caution">
    <text evidence="2">The sequence shown here is derived from an EMBL/GenBank/DDBJ whole genome shotgun (WGS) entry which is preliminary data.</text>
</comment>
<protein>
    <submittedName>
        <fullName evidence="2">Uncharacterized protein</fullName>
    </submittedName>
</protein>
<accession>A0A9W6F761</accession>
<evidence type="ECO:0000256" key="1">
    <source>
        <dbReference type="SAM" id="MobiDB-lite"/>
    </source>
</evidence>
<organism evidence="2 3">
    <name type="scientific">Pleodorina starrii</name>
    <dbReference type="NCBI Taxonomy" id="330485"/>
    <lineage>
        <taxon>Eukaryota</taxon>
        <taxon>Viridiplantae</taxon>
        <taxon>Chlorophyta</taxon>
        <taxon>core chlorophytes</taxon>
        <taxon>Chlorophyceae</taxon>
        <taxon>CS clade</taxon>
        <taxon>Chlamydomonadales</taxon>
        <taxon>Volvocaceae</taxon>
        <taxon>Pleodorina</taxon>
    </lineage>
</organism>
<feature type="compositionally biased region" description="Basic and acidic residues" evidence="1">
    <location>
        <begin position="586"/>
        <end position="607"/>
    </location>
</feature>
<dbReference type="EMBL" id="BRXU01000024">
    <property type="protein sequence ID" value="GLC58829.1"/>
    <property type="molecule type" value="Genomic_DNA"/>
</dbReference>